<evidence type="ECO:0000256" key="4">
    <source>
        <dbReference type="ARBA" id="ARBA00022777"/>
    </source>
</evidence>
<feature type="non-terminal residue" evidence="6">
    <location>
        <position position="1"/>
    </location>
</feature>
<protein>
    <recommendedName>
        <fullName evidence="7">Protein kinase domain-containing protein</fullName>
    </recommendedName>
</protein>
<evidence type="ECO:0000256" key="3">
    <source>
        <dbReference type="ARBA" id="ARBA00022741"/>
    </source>
</evidence>
<dbReference type="GO" id="GO:0004713">
    <property type="term" value="F:protein tyrosine kinase activity"/>
    <property type="evidence" value="ECO:0007669"/>
    <property type="project" value="TreeGrafter"/>
</dbReference>
<evidence type="ECO:0000256" key="2">
    <source>
        <dbReference type="ARBA" id="ARBA00022679"/>
    </source>
</evidence>
<keyword evidence="2" id="KW-0808">Transferase</keyword>
<evidence type="ECO:0000256" key="5">
    <source>
        <dbReference type="ARBA" id="ARBA00022840"/>
    </source>
</evidence>
<dbReference type="InterPro" id="IPR011009">
    <property type="entry name" value="Kinase-like_dom_sf"/>
</dbReference>
<dbReference type="SUPFAM" id="SSF56112">
    <property type="entry name" value="Protein kinase-like (PK-like)"/>
    <property type="match status" value="1"/>
</dbReference>
<keyword evidence="4" id="KW-0418">Kinase</keyword>
<proteinExistence type="predicted"/>
<dbReference type="GO" id="GO:0005524">
    <property type="term" value="F:ATP binding"/>
    <property type="evidence" value="ECO:0007669"/>
    <property type="project" value="UniProtKB-KW"/>
</dbReference>
<dbReference type="PANTHER" id="PTHR24058">
    <property type="entry name" value="DUAL SPECIFICITY PROTEIN KINASE"/>
    <property type="match status" value="1"/>
</dbReference>
<dbReference type="PANTHER" id="PTHR24058:SF17">
    <property type="entry name" value="HOMEODOMAIN INTERACTING PROTEIN KINASE, ISOFORM D"/>
    <property type="match status" value="1"/>
</dbReference>
<evidence type="ECO:0008006" key="7">
    <source>
        <dbReference type="Google" id="ProtNLM"/>
    </source>
</evidence>
<dbReference type="AlphaFoldDB" id="A0A1A8PP34"/>
<dbReference type="EMBL" id="HAEI01003005">
    <property type="protein sequence ID" value="SBR82774.1"/>
    <property type="molecule type" value="Transcribed_RNA"/>
</dbReference>
<name>A0A1A8PP34_9TELE</name>
<sequence length="255" mass="29586">PGSCLIADSDQPLLFVACLSPWSWASKEGVELPEELSQVLRSRLWGQQAHNRKTRRTEGMWFLYYMISLLGPPPKDLLNTGRKTEKFFHKTDNQWLLKDPQKYFTITRSCRFRTLDNGKIIKQEIDNPNEASERKECIELLKAMLNWDANERIMPSDILAHPFIAVDYSRFSSSSLESISMLDPEPCTSRALNLHESKAFAPRMCWEAKSNDSNTCEHINPFLLCQTNCNCGRPKHGKRFVLFQQNTQSQRRRPF</sequence>
<organism evidence="6">
    <name type="scientific">Nothobranchius rachovii</name>
    <name type="common">bluefin notho</name>
    <dbReference type="NCBI Taxonomy" id="451742"/>
    <lineage>
        <taxon>Eukaryota</taxon>
        <taxon>Metazoa</taxon>
        <taxon>Chordata</taxon>
        <taxon>Craniata</taxon>
        <taxon>Vertebrata</taxon>
        <taxon>Euteleostomi</taxon>
        <taxon>Actinopterygii</taxon>
        <taxon>Neopterygii</taxon>
        <taxon>Teleostei</taxon>
        <taxon>Neoteleostei</taxon>
        <taxon>Acanthomorphata</taxon>
        <taxon>Ovalentaria</taxon>
        <taxon>Atherinomorphae</taxon>
        <taxon>Cyprinodontiformes</taxon>
        <taxon>Nothobranchiidae</taxon>
        <taxon>Nothobranchius</taxon>
    </lineage>
</organism>
<dbReference type="Gene3D" id="1.10.510.10">
    <property type="entry name" value="Transferase(Phosphotransferase) domain 1"/>
    <property type="match status" value="1"/>
</dbReference>
<gene>
    <name evidence="6" type="primary">CR318593.2</name>
</gene>
<reference evidence="6" key="2">
    <citation type="submission" date="2016-06" db="EMBL/GenBank/DDBJ databases">
        <title>The genome of a short-lived fish provides insights into sex chromosome evolution and the genetic control of aging.</title>
        <authorList>
            <person name="Reichwald K."/>
            <person name="Felder M."/>
            <person name="Petzold A."/>
            <person name="Koch P."/>
            <person name="Groth M."/>
            <person name="Platzer M."/>
        </authorList>
    </citation>
    <scope>NUCLEOTIDE SEQUENCE</scope>
    <source>
        <tissue evidence="6">Brain</tissue>
    </source>
</reference>
<reference evidence="6" key="1">
    <citation type="submission" date="2016-05" db="EMBL/GenBank/DDBJ databases">
        <authorList>
            <person name="Lavstsen T."/>
            <person name="Jespersen J.S."/>
        </authorList>
    </citation>
    <scope>NUCLEOTIDE SEQUENCE</scope>
    <source>
        <tissue evidence="6">Brain</tissue>
    </source>
</reference>
<evidence type="ECO:0000256" key="1">
    <source>
        <dbReference type="ARBA" id="ARBA00022527"/>
    </source>
</evidence>
<keyword evidence="1" id="KW-0723">Serine/threonine-protein kinase</keyword>
<keyword evidence="3" id="KW-0547">Nucleotide-binding</keyword>
<accession>A0A1A8PP34</accession>
<keyword evidence="5" id="KW-0067">ATP-binding</keyword>
<dbReference type="GO" id="GO:0004674">
    <property type="term" value="F:protein serine/threonine kinase activity"/>
    <property type="evidence" value="ECO:0007669"/>
    <property type="project" value="UniProtKB-KW"/>
</dbReference>
<evidence type="ECO:0000313" key="6">
    <source>
        <dbReference type="EMBL" id="SBR82774.1"/>
    </source>
</evidence>
<dbReference type="InterPro" id="IPR050494">
    <property type="entry name" value="Ser_Thr_dual-spec_kinase"/>
</dbReference>
<dbReference type="GO" id="GO:0005737">
    <property type="term" value="C:cytoplasm"/>
    <property type="evidence" value="ECO:0007669"/>
    <property type="project" value="TreeGrafter"/>
</dbReference>